<reference evidence="3 4" key="1">
    <citation type="submission" date="2019-03" db="EMBL/GenBank/DDBJ databases">
        <authorList>
            <person name="Gaulin E."/>
            <person name="Dumas B."/>
        </authorList>
    </citation>
    <scope>NUCLEOTIDE SEQUENCE [LARGE SCALE GENOMIC DNA]</scope>
    <source>
        <strain evidence="3">CBS 568.67</strain>
    </source>
</reference>
<gene>
    <name evidence="3" type="primary">Aste57867_20564</name>
    <name evidence="2" type="ORF">As57867_020497</name>
    <name evidence="3" type="ORF">ASTE57867_20564</name>
</gene>
<dbReference type="EMBL" id="CAADRA010006898">
    <property type="protein sequence ID" value="VFT97247.1"/>
    <property type="molecule type" value="Genomic_DNA"/>
</dbReference>
<protein>
    <submittedName>
        <fullName evidence="3">Aste57867_20564 protein</fullName>
    </submittedName>
</protein>
<feature type="compositionally biased region" description="Basic and acidic residues" evidence="1">
    <location>
        <begin position="204"/>
        <end position="219"/>
    </location>
</feature>
<proteinExistence type="predicted"/>
<reference evidence="2" key="2">
    <citation type="submission" date="2019-06" db="EMBL/GenBank/DDBJ databases">
        <title>Genomics analysis of Aphanomyces spp. identifies a new class of oomycete effector associated with host adaptation.</title>
        <authorList>
            <person name="Gaulin E."/>
        </authorList>
    </citation>
    <scope>NUCLEOTIDE SEQUENCE</scope>
    <source>
        <strain evidence="2">CBS 578.67</strain>
    </source>
</reference>
<sequence length="234" mass="24522">MELPPRRHHHHLRSQGATVRKDLTSDSSDMDAKRRPTTMGGLRVTTPKGTKASPAAPSIPEAMHSSGDATESEVEGAAKEGGASRSSTTQDERGQTTANQSGMEQPPVSRDGVECSSATQGSASTAHPSSDAESDRSDGSWPTPTDNSTEALNTTTTATPSTVNSTNGTADGSTNSSTPSSTTPTTTSTPAPTPTDRTAQPGDAHQRIGKRDRPPWSHFDRLERYCEPLNGCHA</sequence>
<feature type="compositionally biased region" description="Basic residues" evidence="1">
    <location>
        <begin position="1"/>
        <end position="13"/>
    </location>
</feature>
<evidence type="ECO:0000313" key="2">
    <source>
        <dbReference type="EMBL" id="KAF0687721.1"/>
    </source>
</evidence>
<feature type="compositionally biased region" description="Polar residues" evidence="1">
    <location>
        <begin position="84"/>
        <end position="103"/>
    </location>
</feature>
<evidence type="ECO:0000313" key="3">
    <source>
        <dbReference type="EMBL" id="VFT97247.1"/>
    </source>
</evidence>
<evidence type="ECO:0000313" key="4">
    <source>
        <dbReference type="Proteomes" id="UP000332933"/>
    </source>
</evidence>
<feature type="compositionally biased region" description="Basic and acidic residues" evidence="1">
    <location>
        <begin position="19"/>
        <end position="34"/>
    </location>
</feature>
<feature type="compositionally biased region" description="Low complexity" evidence="1">
    <location>
        <begin position="145"/>
        <end position="190"/>
    </location>
</feature>
<organism evidence="3 4">
    <name type="scientific">Aphanomyces stellatus</name>
    <dbReference type="NCBI Taxonomy" id="120398"/>
    <lineage>
        <taxon>Eukaryota</taxon>
        <taxon>Sar</taxon>
        <taxon>Stramenopiles</taxon>
        <taxon>Oomycota</taxon>
        <taxon>Saprolegniomycetes</taxon>
        <taxon>Saprolegniales</taxon>
        <taxon>Verrucalvaceae</taxon>
        <taxon>Aphanomyces</taxon>
    </lineage>
</organism>
<feature type="region of interest" description="Disordered" evidence="1">
    <location>
        <begin position="1"/>
        <end position="219"/>
    </location>
</feature>
<name>A0A485LFV5_9STRA</name>
<feature type="compositionally biased region" description="Polar residues" evidence="1">
    <location>
        <begin position="116"/>
        <end position="128"/>
    </location>
</feature>
<evidence type="ECO:0000256" key="1">
    <source>
        <dbReference type="SAM" id="MobiDB-lite"/>
    </source>
</evidence>
<dbReference type="AlphaFoldDB" id="A0A485LFV5"/>
<accession>A0A485LFV5</accession>
<keyword evidence="4" id="KW-1185">Reference proteome</keyword>
<dbReference type="EMBL" id="VJMH01006872">
    <property type="protein sequence ID" value="KAF0687721.1"/>
    <property type="molecule type" value="Genomic_DNA"/>
</dbReference>
<dbReference type="Proteomes" id="UP000332933">
    <property type="component" value="Unassembled WGS sequence"/>
</dbReference>